<dbReference type="NCBIfam" id="TIGR01549">
    <property type="entry name" value="HAD-SF-IA-v1"/>
    <property type="match status" value="1"/>
</dbReference>
<dbReference type="NCBIfam" id="TIGR01509">
    <property type="entry name" value="HAD-SF-IA-v3"/>
    <property type="match status" value="1"/>
</dbReference>
<dbReference type="EMBL" id="BAAANF010000004">
    <property type="protein sequence ID" value="GAA1673392.1"/>
    <property type="molecule type" value="Genomic_DNA"/>
</dbReference>
<proteinExistence type="predicted"/>
<dbReference type="InterPro" id="IPR023214">
    <property type="entry name" value="HAD_sf"/>
</dbReference>
<dbReference type="SUPFAM" id="SSF56784">
    <property type="entry name" value="HAD-like"/>
    <property type="match status" value="1"/>
</dbReference>
<comment type="caution">
    <text evidence="4">The sequence shown here is derived from an EMBL/GenBank/DDBJ whole genome shotgun (WGS) entry which is preliminary data.</text>
</comment>
<dbReference type="PANTHER" id="PTHR46470">
    <property type="entry name" value="N-ACYLNEURAMINATE-9-PHOSPHATASE"/>
    <property type="match status" value="1"/>
</dbReference>
<sequence length="221" mass="23660">MRRVLLSDLFSTLIPGGDAERGVLNEAMARVLGVDAARFVREFDAAAYERFTGVYGDLETTVRLIAERAGGDPSDEQVLEATNLRRGLTRRLMQGPPAATLGTLAKLRAEGWRIGLVSNITTETQLQWGDSPLAPYFDTTAFSSELGAAKPEPAIYLAACMALGVAPSECVYVGDGRDNELSAAAALGMHTIRTLEHSNSHPAWPGETINTFAELPALIVA</sequence>
<dbReference type="SFLD" id="SFLDS00003">
    <property type="entry name" value="Haloacid_Dehalogenase"/>
    <property type="match status" value="1"/>
</dbReference>
<name>A0ABN2GMC2_9ACTN</name>
<dbReference type="RefSeq" id="WP_344147193.1">
    <property type="nucleotide sequence ID" value="NZ_BAAANF010000004.1"/>
</dbReference>
<comment type="cofactor">
    <cofactor evidence="1">
        <name>Mg(2+)</name>
        <dbReference type="ChEBI" id="CHEBI:18420"/>
    </cofactor>
</comment>
<accession>A0ABN2GMC2</accession>
<organism evidence="4 5">
    <name type="scientific">Kribbella yunnanensis</name>
    <dbReference type="NCBI Taxonomy" id="190194"/>
    <lineage>
        <taxon>Bacteria</taxon>
        <taxon>Bacillati</taxon>
        <taxon>Actinomycetota</taxon>
        <taxon>Actinomycetes</taxon>
        <taxon>Propionibacteriales</taxon>
        <taxon>Kribbellaceae</taxon>
        <taxon>Kribbella</taxon>
    </lineage>
</organism>
<evidence type="ECO:0000256" key="1">
    <source>
        <dbReference type="ARBA" id="ARBA00001946"/>
    </source>
</evidence>
<dbReference type="Proteomes" id="UP001500280">
    <property type="component" value="Unassembled WGS sequence"/>
</dbReference>
<evidence type="ECO:0000256" key="2">
    <source>
        <dbReference type="ARBA" id="ARBA00022801"/>
    </source>
</evidence>
<keyword evidence="2" id="KW-0378">Hydrolase</keyword>
<evidence type="ECO:0000313" key="5">
    <source>
        <dbReference type="Proteomes" id="UP001500280"/>
    </source>
</evidence>
<dbReference type="InterPro" id="IPR006439">
    <property type="entry name" value="HAD-SF_hydro_IA"/>
</dbReference>
<keyword evidence="3" id="KW-0460">Magnesium</keyword>
<protein>
    <recommendedName>
        <fullName evidence="6">HAD family hydrolase</fullName>
    </recommendedName>
</protein>
<evidence type="ECO:0000313" key="4">
    <source>
        <dbReference type="EMBL" id="GAA1673392.1"/>
    </source>
</evidence>
<evidence type="ECO:0008006" key="6">
    <source>
        <dbReference type="Google" id="ProtNLM"/>
    </source>
</evidence>
<dbReference type="PRINTS" id="PR00413">
    <property type="entry name" value="HADHALOGNASE"/>
</dbReference>
<keyword evidence="5" id="KW-1185">Reference proteome</keyword>
<dbReference type="Gene3D" id="3.40.50.1000">
    <property type="entry name" value="HAD superfamily/HAD-like"/>
    <property type="match status" value="1"/>
</dbReference>
<dbReference type="InterPro" id="IPR051400">
    <property type="entry name" value="HAD-like_hydrolase"/>
</dbReference>
<dbReference type="SFLD" id="SFLDG01129">
    <property type="entry name" value="C1.5:_HAD__Beta-PGM__Phosphata"/>
    <property type="match status" value="1"/>
</dbReference>
<dbReference type="PANTHER" id="PTHR46470:SF4">
    <property type="entry name" value="5-AMINO-6-(5-PHOSPHO-D-RIBITYLAMINO)URACIL PHOSPHATASE YIGB"/>
    <property type="match status" value="1"/>
</dbReference>
<evidence type="ECO:0000256" key="3">
    <source>
        <dbReference type="ARBA" id="ARBA00022842"/>
    </source>
</evidence>
<reference evidence="4 5" key="1">
    <citation type="journal article" date="2019" name="Int. J. Syst. Evol. Microbiol.">
        <title>The Global Catalogue of Microorganisms (GCM) 10K type strain sequencing project: providing services to taxonomists for standard genome sequencing and annotation.</title>
        <authorList>
            <consortium name="The Broad Institute Genomics Platform"/>
            <consortium name="The Broad Institute Genome Sequencing Center for Infectious Disease"/>
            <person name="Wu L."/>
            <person name="Ma J."/>
        </authorList>
    </citation>
    <scope>NUCLEOTIDE SEQUENCE [LARGE SCALE GENOMIC DNA]</scope>
    <source>
        <strain evidence="4 5">JCM 14307</strain>
    </source>
</reference>
<dbReference type="Pfam" id="PF00702">
    <property type="entry name" value="Hydrolase"/>
    <property type="match status" value="1"/>
</dbReference>
<dbReference type="InterPro" id="IPR036412">
    <property type="entry name" value="HAD-like_sf"/>
</dbReference>
<gene>
    <name evidence="4" type="ORF">GCM10009745_15420</name>
</gene>